<evidence type="ECO:0000313" key="3">
    <source>
        <dbReference type="EMBL" id="KAK0166380.1"/>
    </source>
</evidence>
<dbReference type="Pfam" id="PF02845">
    <property type="entry name" value="CUE"/>
    <property type="match status" value="1"/>
</dbReference>
<dbReference type="PANTHER" id="PTHR21494">
    <property type="entry name" value="ACTIVATING SIGNAL COINTEGRATOR 1 COMPLEX SUBUNIT 2 ASC-1 COMPLEX SUBUNIT P100"/>
    <property type="match status" value="1"/>
</dbReference>
<protein>
    <recommendedName>
        <fullName evidence="2">CUE domain-containing protein</fullName>
    </recommendedName>
</protein>
<dbReference type="InterPro" id="IPR003892">
    <property type="entry name" value="CUE"/>
</dbReference>
<name>A0AA39FBB3_9HYME</name>
<feature type="compositionally biased region" description="Polar residues" evidence="1">
    <location>
        <begin position="669"/>
        <end position="679"/>
    </location>
</feature>
<keyword evidence="4" id="KW-1185">Reference proteome</keyword>
<evidence type="ECO:0000313" key="4">
    <source>
        <dbReference type="Proteomes" id="UP001168990"/>
    </source>
</evidence>
<proteinExistence type="predicted"/>
<dbReference type="PROSITE" id="PS51140">
    <property type="entry name" value="CUE"/>
    <property type="match status" value="1"/>
</dbReference>
<dbReference type="GO" id="GO:0043130">
    <property type="term" value="F:ubiquitin binding"/>
    <property type="evidence" value="ECO:0007669"/>
    <property type="project" value="InterPro"/>
</dbReference>
<dbReference type="AlphaFoldDB" id="A0AA39FBB3"/>
<organism evidence="3 4">
    <name type="scientific">Microctonus aethiopoides</name>
    <dbReference type="NCBI Taxonomy" id="144406"/>
    <lineage>
        <taxon>Eukaryota</taxon>
        <taxon>Metazoa</taxon>
        <taxon>Ecdysozoa</taxon>
        <taxon>Arthropoda</taxon>
        <taxon>Hexapoda</taxon>
        <taxon>Insecta</taxon>
        <taxon>Pterygota</taxon>
        <taxon>Neoptera</taxon>
        <taxon>Endopterygota</taxon>
        <taxon>Hymenoptera</taxon>
        <taxon>Apocrita</taxon>
        <taxon>Ichneumonoidea</taxon>
        <taxon>Braconidae</taxon>
        <taxon>Euphorinae</taxon>
        <taxon>Microctonus</taxon>
    </lineage>
</organism>
<dbReference type="InterPro" id="IPR052586">
    <property type="entry name" value="ASCC2"/>
</dbReference>
<dbReference type="GO" id="GO:0006355">
    <property type="term" value="P:regulation of DNA-templated transcription"/>
    <property type="evidence" value="ECO:0007669"/>
    <property type="project" value="TreeGrafter"/>
</dbReference>
<dbReference type="Gene3D" id="1.10.8.10">
    <property type="entry name" value="DNA helicase RuvA subunit, C-terminal domain"/>
    <property type="match status" value="1"/>
</dbReference>
<feature type="region of interest" description="Disordered" evidence="1">
    <location>
        <begin position="650"/>
        <end position="761"/>
    </location>
</feature>
<accession>A0AA39FBB3</accession>
<comment type="caution">
    <text evidence="3">The sequence shown here is derived from an EMBL/GenBank/DDBJ whole genome shotgun (WGS) entry which is preliminary data.</text>
</comment>
<dbReference type="Proteomes" id="UP001168990">
    <property type="component" value="Unassembled WGS sequence"/>
</dbReference>
<reference evidence="3" key="1">
    <citation type="journal article" date="2023" name="bioRxiv">
        <title>Scaffold-level genome assemblies of two parasitoid biocontrol wasps reveal the parthenogenesis mechanism and an associated novel virus.</title>
        <authorList>
            <person name="Inwood S."/>
            <person name="Skelly J."/>
            <person name="Guhlin J."/>
            <person name="Harrop T."/>
            <person name="Goldson S."/>
            <person name="Dearden P."/>
        </authorList>
    </citation>
    <scope>NUCLEOTIDE SEQUENCE</scope>
    <source>
        <strain evidence="3">Irish</strain>
        <tissue evidence="3">Whole body</tissue>
    </source>
</reference>
<dbReference type="InterPro" id="IPR009060">
    <property type="entry name" value="UBA-like_sf"/>
</dbReference>
<dbReference type="EMBL" id="JAQQBS010001422">
    <property type="protein sequence ID" value="KAK0166380.1"/>
    <property type="molecule type" value="Genomic_DNA"/>
</dbReference>
<dbReference type="SUPFAM" id="SSF46934">
    <property type="entry name" value="UBA-like"/>
    <property type="match status" value="1"/>
</dbReference>
<gene>
    <name evidence="3" type="ORF">PV328_004806</name>
</gene>
<evidence type="ECO:0000256" key="1">
    <source>
        <dbReference type="SAM" id="MobiDB-lite"/>
    </source>
</evidence>
<evidence type="ECO:0000259" key="2">
    <source>
        <dbReference type="PROSITE" id="PS51140"/>
    </source>
</evidence>
<dbReference type="InterPro" id="IPR041800">
    <property type="entry name" value="ASCC2_CUE"/>
</dbReference>
<feature type="compositionally biased region" description="Acidic residues" evidence="1">
    <location>
        <begin position="655"/>
        <end position="665"/>
    </location>
</feature>
<reference evidence="3" key="2">
    <citation type="submission" date="2023-03" db="EMBL/GenBank/DDBJ databases">
        <authorList>
            <person name="Inwood S.N."/>
            <person name="Skelly J.G."/>
            <person name="Guhlin J."/>
            <person name="Harrop T.W.R."/>
            <person name="Goldson S.G."/>
            <person name="Dearden P.K."/>
        </authorList>
    </citation>
    <scope>NUCLEOTIDE SEQUENCE</scope>
    <source>
        <strain evidence="3">Irish</strain>
        <tissue evidence="3">Whole body</tissue>
    </source>
</reference>
<dbReference type="CDD" id="cd14364">
    <property type="entry name" value="CUE_ASCC2"/>
    <property type="match status" value="1"/>
</dbReference>
<feature type="domain" description="CUE" evidence="2">
    <location>
        <begin position="474"/>
        <end position="517"/>
    </location>
</feature>
<dbReference type="PANTHER" id="PTHR21494:SF0">
    <property type="entry name" value="ACTIVATING SIGNAL COINTEGRATOR 1 COMPLEX SUBUNIT 2"/>
    <property type="match status" value="1"/>
</dbReference>
<sequence length="761" mass="87073">MTENASDTIMEVFQNPKNVSLEKVELIIYNDGLPQIFPALSAKWVDKRFFLHYESPNIYHEDGTEIIGAKDRWLEIMDYIADDYNWLLQLPFYKFWSNIVHDPRIMDSIVSVLQESPVFFTYDKFPNDEKMREMLEIVREKVLVIFARIVTNKASQSEFIDHEYHGKLIYDHFLMSVPIMMDLCQLYGRENSRVVERIIKSAIKLQPTYNNDLSEAAQFMCNILTTIDEELFNSTKINVGNAVRLPEQNGVKSEITLENIEDMIIHLLDISSNIEIFLTIYPPAIGYFSNDYFLMKLTTIYGSTIVELYKRLHNLAFNEENMIKYSELKHLLLSTRMELIKIFRIITFKDIAWILEQPTPSEANGAKEHVDRFLNHLANLGTDSEFMMDYNVIYPIDEDLDLLNQITPEVDPVKQNFLLQSISALIKDKSEIKTKKPVLNKEPTAGPSGLQNVAATAGPSNAVSESPNIKTGDELLNLIQNVKDIMCDLGEGYIEKCLIHYNYDTAAVINAILEGSLPVELSKLDRTLPYIPPDPMAASAAVDAVLGVERLNIYDGDEFDVMTRDKIDTSRVHRGKRKDKYKNLNEMLNDKSFKQDMAGAYVKYGLVEDEYDDEYDDTYESHDVGLHGVDDSLEMDAKLFTTPRVLRMNEKVEETVDDDDDDEEKELNGRQQNDRNNFVQDPAVLRARAEQRRLSKRGGGGGSGTNNRGGHVDVVGRPKGQGNDKNVLINRERKNVNKSTRANHNRRAGSEWKRRQGMVPG</sequence>